<accession>A0AB39W286</accession>
<name>A0AB39W286_9FLAO</name>
<gene>
    <name evidence="2" type="ORF">AB3G34_12130</name>
</gene>
<dbReference type="AlphaFoldDB" id="A0AB39W286"/>
<protein>
    <submittedName>
        <fullName evidence="2">DUF4907 domain-containing protein</fullName>
    </submittedName>
</protein>
<dbReference type="RefSeq" id="WP_369752586.1">
    <property type="nucleotide sequence ID" value="NZ_CP165625.1"/>
</dbReference>
<dbReference type="InterPro" id="IPR032593">
    <property type="entry name" value="DUF4907"/>
</dbReference>
<keyword evidence="1" id="KW-0472">Membrane</keyword>
<evidence type="ECO:0000256" key="1">
    <source>
        <dbReference type="SAM" id="Phobius"/>
    </source>
</evidence>
<reference evidence="2" key="1">
    <citation type="submission" date="2024-07" db="EMBL/GenBank/DDBJ databases">
        <authorList>
            <person name="Biller S.J."/>
        </authorList>
    </citation>
    <scope>NUCLEOTIDE SEQUENCE</scope>
    <source>
        <strain evidence="2">WC2409</strain>
    </source>
</reference>
<dbReference type="EMBL" id="CP165625">
    <property type="protein sequence ID" value="XDU94631.1"/>
    <property type="molecule type" value="Genomic_DNA"/>
</dbReference>
<dbReference type="Pfam" id="PF16250">
    <property type="entry name" value="DUF4907"/>
    <property type="match status" value="1"/>
</dbReference>
<organism evidence="2">
    <name type="scientific">Flavobacterium sp. WC2409</name>
    <dbReference type="NCBI Taxonomy" id="3234139"/>
    <lineage>
        <taxon>Bacteria</taxon>
        <taxon>Pseudomonadati</taxon>
        <taxon>Bacteroidota</taxon>
        <taxon>Flavobacteriia</taxon>
        <taxon>Flavobacteriales</taxon>
        <taxon>Flavobacteriaceae</taxon>
        <taxon>Flavobacterium</taxon>
    </lineage>
</organism>
<evidence type="ECO:0000313" key="2">
    <source>
        <dbReference type="EMBL" id="XDU94631.1"/>
    </source>
</evidence>
<sequence>MMTINLNNRFFWATIQKNLFLVNKYTILLIFSFSLFISCNHTENLKVKSLKNDSGWGYIITKDEKIIIKQTVIPVISENKSFKTEEEALKVGNLVLQKLKDNLSPTVTKKDLFLLAIKT</sequence>
<proteinExistence type="predicted"/>
<feature type="transmembrane region" description="Helical" evidence="1">
    <location>
        <begin position="20"/>
        <end position="39"/>
    </location>
</feature>
<keyword evidence="1" id="KW-0812">Transmembrane</keyword>
<keyword evidence="1" id="KW-1133">Transmembrane helix</keyword>